<reference evidence="1" key="2">
    <citation type="journal article" date="2015" name="Data Brief">
        <title>Shoot transcriptome of the giant reed, Arundo donax.</title>
        <authorList>
            <person name="Barrero R.A."/>
            <person name="Guerrero F.D."/>
            <person name="Moolhuijzen P."/>
            <person name="Goolsby J.A."/>
            <person name="Tidwell J."/>
            <person name="Bellgard S.E."/>
            <person name="Bellgard M.I."/>
        </authorList>
    </citation>
    <scope>NUCLEOTIDE SEQUENCE</scope>
    <source>
        <tissue evidence="1">Shoot tissue taken approximately 20 cm above the soil surface</tissue>
    </source>
</reference>
<name>A0A0A9FVH7_ARUDO</name>
<dbReference type="AlphaFoldDB" id="A0A0A9FVH7"/>
<reference evidence="1" key="1">
    <citation type="submission" date="2014-09" db="EMBL/GenBank/DDBJ databases">
        <authorList>
            <person name="Magalhaes I.L.F."/>
            <person name="Oliveira U."/>
            <person name="Santos F.R."/>
            <person name="Vidigal T.H.D.A."/>
            <person name="Brescovit A.D."/>
            <person name="Santos A.J."/>
        </authorList>
    </citation>
    <scope>NUCLEOTIDE SEQUENCE</scope>
    <source>
        <tissue evidence="1">Shoot tissue taken approximately 20 cm above the soil surface</tissue>
    </source>
</reference>
<evidence type="ECO:0000313" key="1">
    <source>
        <dbReference type="EMBL" id="JAE16845.1"/>
    </source>
</evidence>
<proteinExistence type="predicted"/>
<accession>A0A0A9FVH7</accession>
<organism evidence="1">
    <name type="scientific">Arundo donax</name>
    <name type="common">Giant reed</name>
    <name type="synonym">Donax arundinaceus</name>
    <dbReference type="NCBI Taxonomy" id="35708"/>
    <lineage>
        <taxon>Eukaryota</taxon>
        <taxon>Viridiplantae</taxon>
        <taxon>Streptophyta</taxon>
        <taxon>Embryophyta</taxon>
        <taxon>Tracheophyta</taxon>
        <taxon>Spermatophyta</taxon>
        <taxon>Magnoliopsida</taxon>
        <taxon>Liliopsida</taxon>
        <taxon>Poales</taxon>
        <taxon>Poaceae</taxon>
        <taxon>PACMAD clade</taxon>
        <taxon>Arundinoideae</taxon>
        <taxon>Arundineae</taxon>
        <taxon>Arundo</taxon>
    </lineage>
</organism>
<protein>
    <submittedName>
        <fullName evidence="1">Uncharacterized protein</fullName>
    </submittedName>
</protein>
<dbReference type="EMBL" id="GBRH01181051">
    <property type="protein sequence ID" value="JAE16845.1"/>
    <property type="molecule type" value="Transcribed_RNA"/>
</dbReference>
<sequence>MFPTAQENQYGSLSYATFQCQYYFRVLPSNMY</sequence>